<dbReference type="AlphaFoldDB" id="A0A0M3HI81"/>
<evidence type="ECO:0000256" key="6">
    <source>
        <dbReference type="ARBA" id="ARBA00023136"/>
    </source>
</evidence>
<evidence type="ECO:0000256" key="3">
    <source>
        <dbReference type="ARBA" id="ARBA00022692"/>
    </source>
</evidence>
<proteinExistence type="predicted"/>
<dbReference type="Pfam" id="PF00001">
    <property type="entry name" value="7tm_1"/>
    <property type="match status" value="1"/>
</dbReference>
<dbReference type="PANTHER" id="PTHR24248">
    <property type="entry name" value="ADRENERGIC RECEPTOR-RELATED G-PROTEIN COUPLED RECEPTOR"/>
    <property type="match status" value="1"/>
</dbReference>
<dbReference type="InterPro" id="IPR000276">
    <property type="entry name" value="GPCR_Rhodpsn"/>
</dbReference>
<dbReference type="SUPFAM" id="SSF81321">
    <property type="entry name" value="Family A G protein-coupled receptor-like"/>
    <property type="match status" value="1"/>
</dbReference>
<comment type="subcellular location">
    <subcellularLocation>
        <location evidence="1">Cell membrane</location>
        <topology evidence="1">Multi-pass membrane protein</topology>
    </subcellularLocation>
</comment>
<evidence type="ECO:0000313" key="11">
    <source>
        <dbReference type="Proteomes" id="UP000036681"/>
    </source>
</evidence>
<keyword evidence="2" id="KW-1003">Cell membrane</keyword>
<keyword evidence="5" id="KW-0297">G-protein coupled receptor</keyword>
<dbReference type="Gene3D" id="1.20.1070.10">
    <property type="entry name" value="Rhodopsin 7-helix transmembrane proteins"/>
    <property type="match status" value="1"/>
</dbReference>
<evidence type="ECO:0000256" key="1">
    <source>
        <dbReference type="ARBA" id="ARBA00004651"/>
    </source>
</evidence>
<keyword evidence="7" id="KW-0675">Receptor</keyword>
<feature type="transmembrane region" description="Helical" evidence="9">
    <location>
        <begin position="32"/>
        <end position="55"/>
    </location>
</feature>
<keyword evidence="8" id="KW-0807">Transducer</keyword>
<dbReference type="GO" id="GO:0005886">
    <property type="term" value="C:plasma membrane"/>
    <property type="evidence" value="ECO:0007669"/>
    <property type="project" value="UniProtKB-SubCell"/>
</dbReference>
<dbReference type="Proteomes" id="UP000036681">
    <property type="component" value="Unplaced"/>
</dbReference>
<dbReference type="WBParaSite" id="ALUE_0000122601-mRNA-1">
    <property type="protein sequence ID" value="ALUE_0000122601-mRNA-1"/>
    <property type="gene ID" value="ALUE_0000122601"/>
</dbReference>
<accession>A0A0M3HI81</accession>
<name>A0A0M3HI81_ASCLU</name>
<evidence type="ECO:0000256" key="4">
    <source>
        <dbReference type="ARBA" id="ARBA00022989"/>
    </source>
</evidence>
<reference evidence="12" key="1">
    <citation type="submission" date="2017-02" db="UniProtKB">
        <authorList>
            <consortium name="WormBaseParasite"/>
        </authorList>
    </citation>
    <scope>IDENTIFICATION</scope>
</reference>
<dbReference type="PROSITE" id="PS50262">
    <property type="entry name" value="G_PROTEIN_RECEP_F1_2"/>
    <property type="match status" value="1"/>
</dbReference>
<dbReference type="PRINTS" id="PR00237">
    <property type="entry name" value="GPCRRHODOPSN"/>
</dbReference>
<evidence type="ECO:0000259" key="10">
    <source>
        <dbReference type="PROSITE" id="PS50262"/>
    </source>
</evidence>
<sequence length="84" mass="9084">MSDTSYETQIGVPSTNAITLGDDLDAKLERQWYYLLLSVVPIACILGNCMVVAAVWTTKGLQTPTNYLLVSLAVADLVVGTFVM</sequence>
<organism evidence="11 12">
    <name type="scientific">Ascaris lumbricoides</name>
    <name type="common">Giant roundworm</name>
    <dbReference type="NCBI Taxonomy" id="6252"/>
    <lineage>
        <taxon>Eukaryota</taxon>
        <taxon>Metazoa</taxon>
        <taxon>Ecdysozoa</taxon>
        <taxon>Nematoda</taxon>
        <taxon>Chromadorea</taxon>
        <taxon>Rhabditida</taxon>
        <taxon>Spirurina</taxon>
        <taxon>Ascaridomorpha</taxon>
        <taxon>Ascaridoidea</taxon>
        <taxon>Ascarididae</taxon>
        <taxon>Ascaris</taxon>
    </lineage>
</organism>
<evidence type="ECO:0000256" key="2">
    <source>
        <dbReference type="ARBA" id="ARBA00022475"/>
    </source>
</evidence>
<keyword evidence="11" id="KW-1185">Reference proteome</keyword>
<keyword evidence="6 9" id="KW-0472">Membrane</keyword>
<dbReference type="GO" id="GO:0004930">
    <property type="term" value="F:G protein-coupled receptor activity"/>
    <property type="evidence" value="ECO:0007669"/>
    <property type="project" value="UniProtKB-KW"/>
</dbReference>
<evidence type="ECO:0000256" key="9">
    <source>
        <dbReference type="SAM" id="Phobius"/>
    </source>
</evidence>
<evidence type="ECO:0000256" key="5">
    <source>
        <dbReference type="ARBA" id="ARBA00023040"/>
    </source>
</evidence>
<evidence type="ECO:0000313" key="12">
    <source>
        <dbReference type="WBParaSite" id="ALUE_0000122601-mRNA-1"/>
    </source>
</evidence>
<keyword evidence="4 9" id="KW-1133">Transmembrane helix</keyword>
<feature type="transmembrane region" description="Helical" evidence="9">
    <location>
        <begin position="67"/>
        <end position="83"/>
    </location>
</feature>
<dbReference type="InterPro" id="IPR017452">
    <property type="entry name" value="GPCR_Rhodpsn_7TM"/>
</dbReference>
<protein>
    <submittedName>
        <fullName evidence="12">G_PROTEIN_RECEP_F1_2 domain-containing protein</fullName>
    </submittedName>
</protein>
<evidence type="ECO:0000256" key="8">
    <source>
        <dbReference type="ARBA" id="ARBA00023224"/>
    </source>
</evidence>
<evidence type="ECO:0000256" key="7">
    <source>
        <dbReference type="ARBA" id="ARBA00023170"/>
    </source>
</evidence>
<keyword evidence="3 9" id="KW-0812">Transmembrane</keyword>
<feature type="domain" description="G-protein coupled receptors family 1 profile" evidence="10">
    <location>
        <begin position="47"/>
        <end position="84"/>
    </location>
</feature>